<reference evidence="4 5" key="1">
    <citation type="submission" date="2019-07" db="EMBL/GenBank/DDBJ databases">
        <title>New Mycobacterium species.</title>
        <authorList>
            <person name="Tortoli E."/>
            <person name="Ghielmetti G."/>
            <person name="Friedel U."/>
            <person name="Trovato A."/>
        </authorList>
    </citation>
    <scope>NUCLEOTIDE SEQUENCE [LARGE SCALE GENOMIC DNA]</scope>
    <source>
        <strain evidence="4 5">16-83</strain>
    </source>
</reference>
<comment type="caution">
    <text evidence="4">The sequence shown here is derived from an EMBL/GenBank/DDBJ whole genome shotgun (WGS) entry which is preliminary data.</text>
</comment>
<accession>A0A557XMT8</accession>
<dbReference type="Proteomes" id="UP000320513">
    <property type="component" value="Unassembled WGS sequence"/>
</dbReference>
<evidence type="ECO:0000256" key="1">
    <source>
        <dbReference type="ARBA" id="ARBA00022630"/>
    </source>
</evidence>
<evidence type="ECO:0000256" key="2">
    <source>
        <dbReference type="ARBA" id="ARBA00022643"/>
    </source>
</evidence>
<keyword evidence="1" id="KW-0285">Flavoprotein</keyword>
<sequence>MPLHTRLTRFFGIEHPILLAPMARVAGGRLAAAVTGAGGLGLVGGGYGEADWLRTEIGKTGGARVGYGFITWSLTRDPAVLDLALEAQPATVMVSFGDPRPFADRIRAAGVPLTAQVQDLEQARRALDIGADVLVAQGGEAGGHGKSVRCTFTLVPDVVDLAAERSPATPVVAAGGVADGRGLAAALALGADGALVGTRFWAATEALVSSRAHRRGMAASGDETIRTRVYDLVRQQDWPEGYDARLVANTFVRAWHGNEAQLLQRLPEMVSTFQKALETEDFDVVTVLVGEAIGRIRAVRPAADIIGEMVHDAARILNRATPGRQET</sequence>
<evidence type="ECO:0000313" key="5">
    <source>
        <dbReference type="Proteomes" id="UP000320513"/>
    </source>
</evidence>
<keyword evidence="4" id="KW-0503">Monooxygenase</keyword>
<name>A0A557XMT8_9MYCO</name>
<dbReference type="OrthoDB" id="9778912at2"/>
<dbReference type="CDD" id="cd04730">
    <property type="entry name" value="NPD_like"/>
    <property type="match status" value="1"/>
</dbReference>
<dbReference type="InterPro" id="IPR013785">
    <property type="entry name" value="Aldolase_TIM"/>
</dbReference>
<keyword evidence="2" id="KW-0288">FMN</keyword>
<evidence type="ECO:0000256" key="3">
    <source>
        <dbReference type="ARBA" id="ARBA00023002"/>
    </source>
</evidence>
<dbReference type="AlphaFoldDB" id="A0A557XMT8"/>
<keyword evidence="5" id="KW-1185">Reference proteome</keyword>
<dbReference type="EMBL" id="VMQU01000070">
    <property type="protein sequence ID" value="TVS87152.1"/>
    <property type="molecule type" value="Genomic_DNA"/>
</dbReference>
<dbReference type="Gene3D" id="3.20.20.70">
    <property type="entry name" value="Aldolase class I"/>
    <property type="match status" value="1"/>
</dbReference>
<dbReference type="GO" id="GO:0018580">
    <property type="term" value="F:nitronate monooxygenase activity"/>
    <property type="evidence" value="ECO:0007669"/>
    <property type="project" value="InterPro"/>
</dbReference>
<gene>
    <name evidence="4" type="ORF">FPZ47_16435</name>
</gene>
<dbReference type="PANTHER" id="PTHR32332:SF31">
    <property type="entry name" value="2-NITROPROPANE DIOXYGENASE FAMILY, PUTATIVE (AFU_ORTHOLOGUE AFUA_2G09850)-RELATED"/>
    <property type="match status" value="1"/>
</dbReference>
<dbReference type="Pfam" id="PF03060">
    <property type="entry name" value="NMO"/>
    <property type="match status" value="2"/>
</dbReference>
<dbReference type="InterPro" id="IPR004136">
    <property type="entry name" value="NMO"/>
</dbReference>
<dbReference type="SUPFAM" id="SSF51412">
    <property type="entry name" value="Inosine monophosphate dehydrogenase (IMPDH)"/>
    <property type="match status" value="1"/>
</dbReference>
<evidence type="ECO:0000313" key="4">
    <source>
        <dbReference type="EMBL" id="TVS87152.1"/>
    </source>
</evidence>
<protein>
    <submittedName>
        <fullName evidence="4">Nitronate monooxygenase</fullName>
    </submittedName>
</protein>
<organism evidence="4 5">
    <name type="scientific">Mycobacterium helveticum</name>
    <dbReference type="NCBI Taxonomy" id="2592811"/>
    <lineage>
        <taxon>Bacteria</taxon>
        <taxon>Bacillati</taxon>
        <taxon>Actinomycetota</taxon>
        <taxon>Actinomycetes</taxon>
        <taxon>Mycobacteriales</taxon>
        <taxon>Mycobacteriaceae</taxon>
        <taxon>Mycobacterium</taxon>
    </lineage>
</organism>
<dbReference type="RefSeq" id="WP_144952835.1">
    <property type="nucleotide sequence ID" value="NZ_VMQU01000070.1"/>
</dbReference>
<dbReference type="PANTHER" id="PTHR32332">
    <property type="entry name" value="2-NITROPROPANE DIOXYGENASE"/>
    <property type="match status" value="1"/>
</dbReference>
<proteinExistence type="predicted"/>
<keyword evidence="3" id="KW-0560">Oxidoreductase</keyword>